<name>A0AAN9Q0B3_CLITE</name>
<sequence length="169" mass="18382">MILENAGSHTRTGTGTVSVPMQHNISTPLRAKQSVNALFLLVGCVFHVRQSEIVIASIVNSLCIVIAVLHLSKNPFHRICGCDCSCGLKFEASFRSELSLCCDKTLPGTKDDSPCQVVIKSDSNPAIVVDLHCRIDSELIWAQLDSKLPLHLDSQQLGVESTLPYLSPQ</sequence>
<evidence type="ECO:0000313" key="2">
    <source>
        <dbReference type="Proteomes" id="UP001359559"/>
    </source>
</evidence>
<dbReference type="AlphaFoldDB" id="A0AAN9Q0B3"/>
<dbReference type="Proteomes" id="UP001359559">
    <property type="component" value="Unassembled WGS sequence"/>
</dbReference>
<comment type="caution">
    <text evidence="1">The sequence shown here is derived from an EMBL/GenBank/DDBJ whole genome shotgun (WGS) entry which is preliminary data.</text>
</comment>
<dbReference type="EMBL" id="JAYKXN010000001">
    <property type="protein sequence ID" value="KAK7319385.1"/>
    <property type="molecule type" value="Genomic_DNA"/>
</dbReference>
<protein>
    <submittedName>
        <fullName evidence="1">Uncharacterized protein</fullName>
    </submittedName>
</protein>
<organism evidence="1 2">
    <name type="scientific">Clitoria ternatea</name>
    <name type="common">Butterfly pea</name>
    <dbReference type="NCBI Taxonomy" id="43366"/>
    <lineage>
        <taxon>Eukaryota</taxon>
        <taxon>Viridiplantae</taxon>
        <taxon>Streptophyta</taxon>
        <taxon>Embryophyta</taxon>
        <taxon>Tracheophyta</taxon>
        <taxon>Spermatophyta</taxon>
        <taxon>Magnoliopsida</taxon>
        <taxon>eudicotyledons</taxon>
        <taxon>Gunneridae</taxon>
        <taxon>Pentapetalae</taxon>
        <taxon>rosids</taxon>
        <taxon>fabids</taxon>
        <taxon>Fabales</taxon>
        <taxon>Fabaceae</taxon>
        <taxon>Papilionoideae</taxon>
        <taxon>50 kb inversion clade</taxon>
        <taxon>NPAAA clade</taxon>
        <taxon>indigoferoid/millettioid clade</taxon>
        <taxon>Phaseoleae</taxon>
        <taxon>Clitoria</taxon>
    </lineage>
</organism>
<evidence type="ECO:0000313" key="1">
    <source>
        <dbReference type="EMBL" id="KAK7319385.1"/>
    </source>
</evidence>
<proteinExistence type="predicted"/>
<reference evidence="1 2" key="1">
    <citation type="submission" date="2024-01" db="EMBL/GenBank/DDBJ databases">
        <title>The genomes of 5 underutilized Papilionoideae crops provide insights into root nodulation and disease resistance.</title>
        <authorList>
            <person name="Yuan L."/>
        </authorList>
    </citation>
    <scope>NUCLEOTIDE SEQUENCE [LARGE SCALE GENOMIC DNA]</scope>
    <source>
        <strain evidence="1">LY-2023</strain>
        <tissue evidence="1">Leaf</tissue>
    </source>
</reference>
<accession>A0AAN9Q0B3</accession>
<keyword evidence="2" id="KW-1185">Reference proteome</keyword>
<gene>
    <name evidence="1" type="ORF">RJT34_04106</name>
</gene>